<dbReference type="InterPro" id="IPR002656">
    <property type="entry name" value="Acyl_transf_3_dom"/>
</dbReference>
<dbReference type="Proteomes" id="UP000192796">
    <property type="component" value="Unassembled WGS sequence"/>
</dbReference>
<keyword evidence="4" id="KW-1185">Reference proteome</keyword>
<feature type="transmembrane region" description="Helical" evidence="1">
    <location>
        <begin position="253"/>
        <end position="273"/>
    </location>
</feature>
<feature type="transmembrane region" description="Helical" evidence="1">
    <location>
        <begin position="53"/>
        <end position="73"/>
    </location>
</feature>
<dbReference type="AlphaFoldDB" id="A0A1V9G8Z8"/>
<comment type="caution">
    <text evidence="3">The sequence shown here is derived from an EMBL/GenBank/DDBJ whole genome shotgun (WGS) entry which is preliminary data.</text>
</comment>
<dbReference type="PANTHER" id="PTHR23028:SF131">
    <property type="entry name" value="BLR2367 PROTEIN"/>
    <property type="match status" value="1"/>
</dbReference>
<feature type="transmembrane region" description="Helical" evidence="1">
    <location>
        <begin position="319"/>
        <end position="340"/>
    </location>
</feature>
<feature type="transmembrane region" description="Helical" evidence="1">
    <location>
        <begin position="191"/>
        <end position="213"/>
    </location>
</feature>
<reference evidence="3 4" key="1">
    <citation type="submission" date="2016-03" db="EMBL/GenBank/DDBJ databases">
        <title>Niastella vici sp. nov., isolated from farmland soil.</title>
        <authorList>
            <person name="Chen L."/>
            <person name="Wang D."/>
            <person name="Yang S."/>
            <person name="Wang G."/>
        </authorList>
    </citation>
    <scope>NUCLEOTIDE SEQUENCE [LARGE SCALE GENOMIC DNA]</scope>
    <source>
        <strain evidence="3 4">DJ57</strain>
    </source>
</reference>
<name>A0A1V9G8Z8_9BACT</name>
<evidence type="ECO:0000256" key="1">
    <source>
        <dbReference type="SAM" id="Phobius"/>
    </source>
</evidence>
<protein>
    <recommendedName>
        <fullName evidence="2">Acyltransferase 3 domain-containing protein</fullName>
    </recommendedName>
</protein>
<feature type="transmembrane region" description="Helical" evidence="1">
    <location>
        <begin position="20"/>
        <end position="41"/>
    </location>
</feature>
<dbReference type="GO" id="GO:0000271">
    <property type="term" value="P:polysaccharide biosynthetic process"/>
    <property type="evidence" value="ECO:0007669"/>
    <property type="project" value="TreeGrafter"/>
</dbReference>
<feature type="transmembrane region" description="Helical" evidence="1">
    <location>
        <begin position="167"/>
        <end position="185"/>
    </location>
</feature>
<feature type="transmembrane region" description="Helical" evidence="1">
    <location>
        <begin position="94"/>
        <end position="112"/>
    </location>
</feature>
<proteinExistence type="predicted"/>
<accession>A0A1V9G8Z8</accession>
<dbReference type="InterPro" id="IPR050879">
    <property type="entry name" value="Acyltransferase_3"/>
</dbReference>
<dbReference type="GO" id="GO:0016020">
    <property type="term" value="C:membrane"/>
    <property type="evidence" value="ECO:0007669"/>
    <property type="project" value="TreeGrafter"/>
</dbReference>
<dbReference type="PANTHER" id="PTHR23028">
    <property type="entry name" value="ACETYLTRANSFERASE"/>
    <property type="match status" value="1"/>
</dbReference>
<dbReference type="EMBL" id="LVYD01000001">
    <property type="protein sequence ID" value="OQP67119.1"/>
    <property type="molecule type" value="Genomic_DNA"/>
</dbReference>
<feature type="transmembrane region" description="Helical" evidence="1">
    <location>
        <begin position="143"/>
        <end position="160"/>
    </location>
</feature>
<evidence type="ECO:0000313" key="3">
    <source>
        <dbReference type="EMBL" id="OQP67119.1"/>
    </source>
</evidence>
<evidence type="ECO:0000259" key="2">
    <source>
        <dbReference type="Pfam" id="PF01757"/>
    </source>
</evidence>
<dbReference type="OrthoDB" id="290051at2"/>
<feature type="domain" description="Acyltransferase 3" evidence="2">
    <location>
        <begin position="21"/>
        <end position="337"/>
    </location>
</feature>
<dbReference type="STRING" id="1703345.A3860_01805"/>
<dbReference type="Pfam" id="PF01757">
    <property type="entry name" value="Acyl_transf_3"/>
    <property type="match status" value="1"/>
</dbReference>
<sequence>MSISKSTALHSFTKKNDSNIESIQIMRGIAALLVVLLHISIKGGQYGNGALSGFSIGGAGVDLFFIISGYIMCVSTIGRHLNFREFMLHRIRRIIPLYWITTTVGLIIFFLWPEIVNTSGGETTIWASYTLFPNGKRYLNSNGWTLSYEFLFYILFGILIHKGTYKAIQLSSVILIVLVAAGVLFSYQGIAFNFLTSNLYIEFIYGMACFYLFDRKILRSNTALGVSLCILGAALLAAEAVFNMPNQEEGRGWLWGVPMLLVFAGFLCLEGFIKGSTSRLKRLAFEAGNSSYSLYLFHPFTLSATAICLRWLQIDSNPYLFTAVLFTVTVAAGYLVYLYVERPLVTVSKKFFAKKRSV</sequence>
<gene>
    <name evidence="3" type="ORF">A3860_01805</name>
</gene>
<dbReference type="GO" id="GO:0016747">
    <property type="term" value="F:acyltransferase activity, transferring groups other than amino-acyl groups"/>
    <property type="evidence" value="ECO:0007669"/>
    <property type="project" value="InterPro"/>
</dbReference>
<dbReference type="RefSeq" id="WP_081144814.1">
    <property type="nucleotide sequence ID" value="NZ_LVYD01000001.1"/>
</dbReference>
<keyword evidence="1" id="KW-0812">Transmembrane</keyword>
<keyword evidence="1" id="KW-0472">Membrane</keyword>
<feature type="transmembrane region" description="Helical" evidence="1">
    <location>
        <begin position="222"/>
        <end position="241"/>
    </location>
</feature>
<feature type="transmembrane region" description="Helical" evidence="1">
    <location>
        <begin position="294"/>
        <end position="313"/>
    </location>
</feature>
<evidence type="ECO:0000313" key="4">
    <source>
        <dbReference type="Proteomes" id="UP000192796"/>
    </source>
</evidence>
<keyword evidence="1" id="KW-1133">Transmembrane helix</keyword>
<organism evidence="3 4">
    <name type="scientific">Niastella vici</name>
    <dbReference type="NCBI Taxonomy" id="1703345"/>
    <lineage>
        <taxon>Bacteria</taxon>
        <taxon>Pseudomonadati</taxon>
        <taxon>Bacteroidota</taxon>
        <taxon>Chitinophagia</taxon>
        <taxon>Chitinophagales</taxon>
        <taxon>Chitinophagaceae</taxon>
        <taxon>Niastella</taxon>
    </lineage>
</organism>